<keyword evidence="5" id="KW-0539">Nucleus</keyword>
<proteinExistence type="inferred from homology"/>
<dbReference type="GO" id="GO:0006383">
    <property type="term" value="P:transcription by RNA polymerase III"/>
    <property type="evidence" value="ECO:0007669"/>
    <property type="project" value="InterPro"/>
</dbReference>
<dbReference type="InterPro" id="IPR036388">
    <property type="entry name" value="WH-like_DNA-bd_sf"/>
</dbReference>
<keyword evidence="8" id="KW-1185">Reference proteome</keyword>
<gene>
    <name evidence="7" type="primary">rpc6</name>
    <name evidence="7" type="ORF">A0H81_01726</name>
</gene>
<dbReference type="EMBL" id="LUGG01000002">
    <property type="protein sequence ID" value="OBZ77458.1"/>
    <property type="molecule type" value="Genomic_DNA"/>
</dbReference>
<reference evidence="7 8" key="1">
    <citation type="submission" date="2016-03" db="EMBL/GenBank/DDBJ databases">
        <title>Whole genome sequencing of Grifola frondosa 9006-11.</title>
        <authorList>
            <person name="Min B."/>
            <person name="Park H."/>
            <person name="Kim J.-G."/>
            <person name="Cho H."/>
            <person name="Oh Y.-L."/>
            <person name="Kong W.-S."/>
            <person name="Choi I.-G."/>
        </authorList>
    </citation>
    <scope>NUCLEOTIDE SEQUENCE [LARGE SCALE GENOMIC DNA]</scope>
    <source>
        <strain evidence="7 8">9006-11</strain>
    </source>
</reference>
<dbReference type="OMA" id="PVNPREC"/>
<evidence type="ECO:0000256" key="4">
    <source>
        <dbReference type="ARBA" id="ARBA00023163"/>
    </source>
</evidence>
<dbReference type="PANTHER" id="PTHR12780">
    <property type="entry name" value="RNA POLYMERASE III DNA DIRECTED , 39KD SUBUNIT-RELATED"/>
    <property type="match status" value="1"/>
</dbReference>
<comment type="similarity">
    <text evidence="2">Belongs to the eukaryotic RPC34/RPC39 RNA polymerase subunit family.</text>
</comment>
<evidence type="ECO:0000256" key="1">
    <source>
        <dbReference type="ARBA" id="ARBA00004123"/>
    </source>
</evidence>
<evidence type="ECO:0000256" key="2">
    <source>
        <dbReference type="ARBA" id="ARBA00011038"/>
    </source>
</evidence>
<dbReference type="OrthoDB" id="613763at2759"/>
<feature type="region of interest" description="Disordered" evidence="6">
    <location>
        <begin position="376"/>
        <end position="395"/>
    </location>
</feature>
<dbReference type="Pfam" id="PF05158">
    <property type="entry name" value="RNA_pol_Rpc34"/>
    <property type="match status" value="1"/>
</dbReference>
<protein>
    <submittedName>
        <fullName evidence="7">Putative DNA-directed RNA polymerase III subunit rpc6</fullName>
    </submittedName>
</protein>
<comment type="caution">
    <text evidence="7">The sequence shown here is derived from an EMBL/GenBank/DDBJ whole genome shotgun (WGS) entry which is preliminary data.</text>
</comment>
<dbReference type="AlphaFoldDB" id="A0A1C7MKX3"/>
<keyword evidence="4" id="KW-0804">Transcription</keyword>
<keyword evidence="3 7" id="KW-0240">DNA-directed RNA polymerase</keyword>
<organism evidence="7 8">
    <name type="scientific">Grifola frondosa</name>
    <name type="common">Maitake</name>
    <name type="synonym">Polyporus frondosus</name>
    <dbReference type="NCBI Taxonomy" id="5627"/>
    <lineage>
        <taxon>Eukaryota</taxon>
        <taxon>Fungi</taxon>
        <taxon>Dikarya</taxon>
        <taxon>Basidiomycota</taxon>
        <taxon>Agaricomycotina</taxon>
        <taxon>Agaricomycetes</taxon>
        <taxon>Polyporales</taxon>
        <taxon>Grifolaceae</taxon>
        <taxon>Grifola</taxon>
    </lineage>
</organism>
<comment type="subcellular location">
    <subcellularLocation>
        <location evidence="1">Nucleus</location>
    </subcellularLocation>
</comment>
<name>A0A1C7MKX3_GRIFR</name>
<dbReference type="InterPro" id="IPR007832">
    <property type="entry name" value="RNA_pol_Rpc34"/>
</dbReference>
<evidence type="ECO:0000313" key="7">
    <source>
        <dbReference type="EMBL" id="OBZ77458.1"/>
    </source>
</evidence>
<sequence>MSGRTPNDVEKKLLQLASATTSKEITTAQCATIVPDPAERTIALNSLLRAGLFKVLKDGQGKVVAFRAVTKEERVPDIATKFIFASSTENLNDEESMVLSHIRATADEGIWTKHLKARTNLHQTVLDRCLKVLLQKKLVKHVPSVQASDIYTSYHPTRKIYMLSSFQPSVSLTGGAWYTDNELDTEFIKLVSSACLQFIRNQVCQCISFIAWSAVQLEFDPQTFPKHLPGHTQPLLYPLGNAPRYLTARDVQAFLEQSQISKTELSLEDVEMLLHVLVIDGQIEKLSSFGAIMWDPSALDDGDELEPAEQSAHRRKEKRKYTSDSEDLGKGAGSSSKSKGRKRTRCSAPVLSDTHAGEAVSTTRKLKGKRLSDVIAGDDNLSTDDESTRGTRRTSSATLAPLDLMDVGAHVYRAIREERASLGWSQTPCSHCPAFAFCDDRGPVNARECAYYRDWLLGGVAQTM</sequence>
<dbReference type="InterPro" id="IPR016049">
    <property type="entry name" value="RNA_pol_Rpc34-like"/>
</dbReference>
<evidence type="ECO:0000256" key="3">
    <source>
        <dbReference type="ARBA" id="ARBA00022478"/>
    </source>
</evidence>
<evidence type="ECO:0000256" key="6">
    <source>
        <dbReference type="SAM" id="MobiDB-lite"/>
    </source>
</evidence>
<feature type="region of interest" description="Disordered" evidence="6">
    <location>
        <begin position="300"/>
        <end position="364"/>
    </location>
</feature>
<feature type="compositionally biased region" description="Basic and acidic residues" evidence="6">
    <location>
        <begin position="320"/>
        <end position="329"/>
    </location>
</feature>
<accession>A0A1C7MKX3</accession>
<dbReference type="STRING" id="5627.A0A1C7MKX3"/>
<dbReference type="Gene3D" id="1.10.10.10">
    <property type="entry name" value="Winged helix-like DNA-binding domain superfamily/Winged helix DNA-binding domain"/>
    <property type="match status" value="1"/>
</dbReference>
<dbReference type="GO" id="GO:0005666">
    <property type="term" value="C:RNA polymerase III complex"/>
    <property type="evidence" value="ECO:0007669"/>
    <property type="project" value="InterPro"/>
</dbReference>
<dbReference type="InterPro" id="IPR036390">
    <property type="entry name" value="WH_DNA-bd_sf"/>
</dbReference>
<evidence type="ECO:0000313" key="8">
    <source>
        <dbReference type="Proteomes" id="UP000092993"/>
    </source>
</evidence>
<evidence type="ECO:0000256" key="5">
    <source>
        <dbReference type="ARBA" id="ARBA00023242"/>
    </source>
</evidence>
<dbReference type="Proteomes" id="UP000092993">
    <property type="component" value="Unassembled WGS sequence"/>
</dbReference>
<dbReference type="SUPFAM" id="SSF46785">
    <property type="entry name" value="Winged helix' DNA-binding domain"/>
    <property type="match status" value="1"/>
</dbReference>